<organism evidence="1">
    <name type="scientific">marine metagenome</name>
    <dbReference type="NCBI Taxonomy" id="408172"/>
    <lineage>
        <taxon>unclassified sequences</taxon>
        <taxon>metagenomes</taxon>
        <taxon>ecological metagenomes</taxon>
    </lineage>
</organism>
<protein>
    <submittedName>
        <fullName evidence="1">Uncharacterized protein</fullName>
    </submittedName>
</protein>
<dbReference type="EMBL" id="UINC01154425">
    <property type="protein sequence ID" value="SVD49703.1"/>
    <property type="molecule type" value="Genomic_DNA"/>
</dbReference>
<gene>
    <name evidence="1" type="ORF">METZ01_LOCUS402557</name>
</gene>
<proteinExistence type="predicted"/>
<sequence length="39" mass="4527">MLECTNSLLEWYMFTGTNLVRGITESAGVYIKLDPYRLK</sequence>
<name>A0A382VT88_9ZZZZ</name>
<dbReference type="AlphaFoldDB" id="A0A382VT88"/>
<accession>A0A382VT88</accession>
<reference evidence="1" key="1">
    <citation type="submission" date="2018-05" db="EMBL/GenBank/DDBJ databases">
        <authorList>
            <person name="Lanie J.A."/>
            <person name="Ng W.-L."/>
            <person name="Kazmierczak K.M."/>
            <person name="Andrzejewski T.M."/>
            <person name="Davidsen T.M."/>
            <person name="Wayne K.J."/>
            <person name="Tettelin H."/>
            <person name="Glass J.I."/>
            <person name="Rusch D."/>
            <person name="Podicherti R."/>
            <person name="Tsui H.-C.T."/>
            <person name="Winkler M.E."/>
        </authorList>
    </citation>
    <scope>NUCLEOTIDE SEQUENCE</scope>
</reference>
<evidence type="ECO:0000313" key="1">
    <source>
        <dbReference type="EMBL" id="SVD49703.1"/>
    </source>
</evidence>